<protein>
    <submittedName>
        <fullName evidence="1">ABC transporter substrate-binding protein</fullName>
    </submittedName>
</protein>
<evidence type="ECO:0000313" key="1">
    <source>
        <dbReference type="EMBL" id="TKD68739.1"/>
    </source>
</evidence>
<accession>A0A4U1MC99</accession>
<dbReference type="Gene3D" id="3.40.50.2300">
    <property type="match status" value="2"/>
</dbReference>
<name>A0A4U1MC99_9BACL</name>
<evidence type="ECO:0000313" key="2">
    <source>
        <dbReference type="Proteomes" id="UP000310541"/>
    </source>
</evidence>
<dbReference type="InterPro" id="IPR028082">
    <property type="entry name" value="Peripla_BP_I"/>
</dbReference>
<dbReference type="Pfam" id="PF04392">
    <property type="entry name" value="ABC_sub_bind"/>
    <property type="match status" value="1"/>
</dbReference>
<comment type="caution">
    <text evidence="1">The sequence shown here is derived from an EMBL/GenBank/DDBJ whole genome shotgun (WGS) entry which is preliminary data.</text>
</comment>
<dbReference type="InterPro" id="IPR007487">
    <property type="entry name" value="ABC_transpt-TYRBP-like"/>
</dbReference>
<dbReference type="OrthoDB" id="9776955at2"/>
<dbReference type="PANTHER" id="PTHR35271">
    <property type="entry name" value="ABC TRANSPORTER, SUBSTRATE-BINDING LIPOPROTEIN-RELATED"/>
    <property type="match status" value="1"/>
</dbReference>
<dbReference type="Proteomes" id="UP000310541">
    <property type="component" value="Unassembled WGS sequence"/>
</dbReference>
<dbReference type="PANTHER" id="PTHR35271:SF1">
    <property type="entry name" value="ABC TRANSPORTER, SUBSTRATE-BINDING LIPOPROTEIN"/>
    <property type="match status" value="1"/>
</dbReference>
<organism evidence="1 2">
    <name type="scientific">Guptibacillus hwajinpoensis</name>
    <dbReference type="NCBI Taxonomy" id="208199"/>
    <lineage>
        <taxon>Bacteria</taxon>
        <taxon>Bacillati</taxon>
        <taxon>Bacillota</taxon>
        <taxon>Bacilli</taxon>
        <taxon>Bacillales</taxon>
        <taxon>Guptibacillaceae</taxon>
        <taxon>Guptibacillus</taxon>
    </lineage>
</organism>
<dbReference type="EMBL" id="SWFM01000005">
    <property type="protein sequence ID" value="TKD68739.1"/>
    <property type="molecule type" value="Genomic_DNA"/>
</dbReference>
<sequence length="352" mass="37839">MKKISVITYLGEDRRVKSWKKWVGISLVSVMALAGCGSNSTSSNSESSDGGESKKSYTIGVTQIVEHPSLDAAFEGFKMALEENGFKEGDNVTYDIQNAQNDMNNSNTIAQNLVGDEVDLIFANSTPSAQSALNATSEIPIIFTSVTDPVGAKLVESFDKPGENITGTTDTHPEAIPKTIEFIANEFKAKNVGLIYNAGEQNSVAQVEIVKEALNSKGMKAVEKSVSTSAEVKQAAEALVGKVDVIYIATDNTVVSALESVISVANDKDIPMFAGEFDSVNRGAFAAYGFDYKDIGYEAGQMAAKILKGEATAADMPVQYPQNLKLKMNKKAAEEMGIEVKSEWEEMGEYTE</sequence>
<reference evidence="1 2" key="1">
    <citation type="submission" date="2019-04" db="EMBL/GenBank/DDBJ databases">
        <title>Genome sequence of Bacillus hwajinpoensis strain Y2.</title>
        <authorList>
            <person name="Fair J.L."/>
            <person name="Maclea K.S."/>
        </authorList>
    </citation>
    <scope>NUCLEOTIDE SEQUENCE [LARGE SCALE GENOMIC DNA]</scope>
    <source>
        <strain evidence="1 2">Y2</strain>
    </source>
</reference>
<dbReference type="AlphaFoldDB" id="A0A4U1MC99"/>
<dbReference type="SUPFAM" id="SSF53822">
    <property type="entry name" value="Periplasmic binding protein-like I"/>
    <property type="match status" value="1"/>
</dbReference>
<dbReference type="CDD" id="cd06325">
    <property type="entry name" value="PBP1_ABC_unchar_transporter"/>
    <property type="match status" value="1"/>
</dbReference>
<proteinExistence type="predicted"/>
<gene>
    <name evidence="1" type="ORF">FBF83_16175</name>
</gene>